<dbReference type="EMBL" id="AZRM01000026">
    <property type="protein sequence ID" value="PNS00061.1"/>
    <property type="molecule type" value="Genomic_DNA"/>
</dbReference>
<dbReference type="OrthoDB" id="48720at2"/>
<gene>
    <name evidence="1" type="ORF">X928_05455</name>
</gene>
<reference evidence="1 2" key="1">
    <citation type="submission" date="2013-12" db="EMBL/GenBank/DDBJ databases">
        <title>Comparative genomics of Petrotoga isolates.</title>
        <authorList>
            <person name="Nesbo C.L."/>
            <person name="Charchuk R."/>
            <person name="Chow K."/>
        </authorList>
    </citation>
    <scope>NUCLEOTIDE SEQUENCE [LARGE SCALE GENOMIC DNA]</scope>
    <source>
        <strain evidence="1 2">DSM 10691</strain>
    </source>
</reference>
<name>A0A2K1PB91_9BACT</name>
<proteinExistence type="predicted"/>
<keyword evidence="2" id="KW-1185">Reference proteome</keyword>
<evidence type="ECO:0000313" key="2">
    <source>
        <dbReference type="Proteomes" id="UP000236199"/>
    </source>
</evidence>
<dbReference type="AlphaFoldDB" id="A0A2K1PB91"/>
<protein>
    <submittedName>
        <fullName evidence="1">Uncharacterized protein</fullName>
    </submittedName>
</protein>
<comment type="caution">
    <text evidence="1">The sequence shown here is derived from an EMBL/GenBank/DDBJ whole genome shotgun (WGS) entry which is preliminary data.</text>
</comment>
<dbReference type="RefSeq" id="WP_103076360.1">
    <property type="nucleotide sequence ID" value="NZ_AZRM01000026.1"/>
</dbReference>
<accession>A0A2K1PB91</accession>
<dbReference type="Proteomes" id="UP000236199">
    <property type="component" value="Unassembled WGS sequence"/>
</dbReference>
<evidence type="ECO:0000313" key="1">
    <source>
        <dbReference type="EMBL" id="PNS00061.1"/>
    </source>
</evidence>
<sequence>MRIFVGNSANAMEFFDFDLILSTSGWSLNDQSEVIAINNKEYVECHINRNKTYLNKDNRFITEKDILLSFGFTNDALNFEFYFLNLLYQVDLIVLSLNFSESLERKVLLHIQSNLRSVKIPAIIINTAKNETTVSYIVPNYKNEFVIKNAIYFTLDFKKSKNYIYSFGKYLSDLKETIHTYDVKVLR</sequence>
<organism evidence="1 2">
    <name type="scientific">Petrotoga miotherma DSM 10691</name>
    <dbReference type="NCBI Taxonomy" id="1434326"/>
    <lineage>
        <taxon>Bacteria</taxon>
        <taxon>Thermotogati</taxon>
        <taxon>Thermotogota</taxon>
        <taxon>Thermotogae</taxon>
        <taxon>Petrotogales</taxon>
        <taxon>Petrotogaceae</taxon>
        <taxon>Petrotoga</taxon>
    </lineage>
</organism>